<evidence type="ECO:0000313" key="13">
    <source>
        <dbReference type="Proteomes" id="UP000217763"/>
    </source>
</evidence>
<dbReference type="RefSeq" id="WP_096778526.1">
    <property type="nucleotide sequence ID" value="NZ_CP012621.1"/>
</dbReference>
<dbReference type="InterPro" id="IPR000515">
    <property type="entry name" value="MetI-like"/>
</dbReference>
<evidence type="ECO:0000256" key="7">
    <source>
        <dbReference type="ARBA" id="ARBA00022989"/>
    </source>
</evidence>
<organism evidence="12 13">
    <name type="scientific">Zobellella denitrificans</name>
    <dbReference type="NCBI Taxonomy" id="347534"/>
    <lineage>
        <taxon>Bacteria</taxon>
        <taxon>Pseudomonadati</taxon>
        <taxon>Pseudomonadota</taxon>
        <taxon>Gammaproteobacteria</taxon>
        <taxon>Aeromonadales</taxon>
        <taxon>Aeromonadaceae</taxon>
        <taxon>Zobellella</taxon>
    </lineage>
</organism>
<dbReference type="SUPFAM" id="SSF161098">
    <property type="entry name" value="MetI-like"/>
    <property type="match status" value="1"/>
</dbReference>
<keyword evidence="6 9" id="KW-0812">Transmembrane</keyword>
<dbReference type="PANTHER" id="PTHR43744">
    <property type="entry name" value="ABC TRANSPORTER PERMEASE PROTEIN MG189-RELATED-RELATED"/>
    <property type="match status" value="1"/>
</dbReference>
<evidence type="ECO:0000256" key="10">
    <source>
        <dbReference type="RuleBase" id="RU363056"/>
    </source>
</evidence>
<evidence type="ECO:0000256" key="2">
    <source>
        <dbReference type="ARBA" id="ARBA00011557"/>
    </source>
</evidence>
<dbReference type="EMBL" id="CP012621">
    <property type="protein sequence ID" value="ATG72980.1"/>
    <property type="molecule type" value="Genomic_DNA"/>
</dbReference>
<name>A0A291HLA5_9GAMM</name>
<dbReference type="AlphaFoldDB" id="A0A291HLA5"/>
<comment type="similarity">
    <text evidence="9">Belongs to the binding-protein-dependent transport system permease family.</text>
</comment>
<dbReference type="PROSITE" id="PS50928">
    <property type="entry name" value="ABC_TM1"/>
    <property type="match status" value="1"/>
</dbReference>
<reference evidence="13" key="1">
    <citation type="submission" date="2015-09" db="EMBL/GenBank/DDBJ databases">
        <authorList>
            <person name="Shao Z."/>
            <person name="Wang L."/>
        </authorList>
    </citation>
    <scope>NUCLEOTIDE SEQUENCE [LARGE SCALE GENOMIC DNA]</scope>
    <source>
        <strain evidence="13">F13-1</strain>
    </source>
</reference>
<evidence type="ECO:0000256" key="4">
    <source>
        <dbReference type="ARBA" id="ARBA00022448"/>
    </source>
</evidence>
<comment type="subunit">
    <text evidence="2 10">The complex is composed of two ATP-binding proteins (UgpC), two transmembrane proteins (UgpA and UgpE) and a solute-binding protein (UgpB).</text>
</comment>
<feature type="transmembrane region" description="Helical" evidence="9">
    <location>
        <begin position="165"/>
        <end position="186"/>
    </location>
</feature>
<dbReference type="Proteomes" id="UP000217763">
    <property type="component" value="Chromosome"/>
</dbReference>
<keyword evidence="13" id="KW-1185">Reference proteome</keyword>
<accession>A0A291HLA5</accession>
<evidence type="ECO:0000256" key="8">
    <source>
        <dbReference type="ARBA" id="ARBA00023136"/>
    </source>
</evidence>
<evidence type="ECO:0000256" key="1">
    <source>
        <dbReference type="ARBA" id="ARBA00004651"/>
    </source>
</evidence>
<feature type="transmembrane region" description="Helical" evidence="9">
    <location>
        <begin position="207"/>
        <end position="229"/>
    </location>
</feature>
<dbReference type="PANTHER" id="PTHR43744:SF8">
    <property type="entry name" value="SN-GLYCEROL-3-PHOSPHATE TRANSPORT SYSTEM PERMEASE PROTEIN UGPE"/>
    <property type="match status" value="1"/>
</dbReference>
<feature type="transmembrane region" description="Helical" evidence="9">
    <location>
        <begin position="267"/>
        <end position="285"/>
    </location>
</feature>
<keyword evidence="8 9" id="KW-0472">Membrane</keyword>
<comment type="function">
    <text evidence="10">Part of the ABC transporter complex UgpBAEC involved in sn-glycerol-3-phosphate (G3P) import. Probably responsible for the translocation of the substrate across the membrane.</text>
</comment>
<dbReference type="Pfam" id="PF00528">
    <property type="entry name" value="BPD_transp_1"/>
    <property type="match status" value="1"/>
</dbReference>
<sequence>MSASSSSMVDPNFIYKRILTYAVLVLLAYVFLFPLLFMVISSFKPQQQIFSDLYSIRALLPVGEVSLDKYRAVFRKSAIETMFLNSVIITGTTVVLGLLVNSLAAFALSRLRWKGQQLMLTLVIALLIIPFEAISVPLLMLVAHLPWIGWENGQFVLHGSWLNSLQVQILPMVANAFSIFLFYQFFRDIPKDFDEAAAIDGASPWQIYWKVIVPMSWPVFATVAILQFLHMWNQYLWPIMVVQGEAARPLQPGIQQFFGTTTEWGEIMAYASMVTVPVLIVFLAFQKRFVRSMASAGVKG</sequence>
<protein>
    <recommendedName>
        <fullName evidence="3 10">sn-glycerol-3-phosphate transport system permease protein UgpE</fullName>
    </recommendedName>
</protein>
<dbReference type="Gene3D" id="1.10.3720.10">
    <property type="entry name" value="MetI-like"/>
    <property type="match status" value="1"/>
</dbReference>
<feature type="transmembrane region" description="Helical" evidence="9">
    <location>
        <begin position="83"/>
        <end position="108"/>
    </location>
</feature>
<dbReference type="InterPro" id="IPR035906">
    <property type="entry name" value="MetI-like_sf"/>
</dbReference>
<comment type="subcellular location">
    <subcellularLocation>
        <location evidence="10">Cell inner membrane</location>
        <topology evidence="10">Multi-pass membrane protein</topology>
    </subcellularLocation>
    <subcellularLocation>
        <location evidence="1 9">Cell membrane</location>
        <topology evidence="1 9">Multi-pass membrane protein</topology>
    </subcellularLocation>
</comment>
<keyword evidence="10" id="KW-0997">Cell inner membrane</keyword>
<proteinExistence type="inferred from homology"/>
<evidence type="ECO:0000259" key="11">
    <source>
        <dbReference type="PROSITE" id="PS50928"/>
    </source>
</evidence>
<feature type="transmembrane region" description="Helical" evidence="9">
    <location>
        <begin position="21"/>
        <end position="43"/>
    </location>
</feature>
<evidence type="ECO:0000256" key="3">
    <source>
        <dbReference type="ARBA" id="ARBA00020515"/>
    </source>
</evidence>
<feature type="transmembrane region" description="Helical" evidence="9">
    <location>
        <begin position="120"/>
        <end position="145"/>
    </location>
</feature>
<feature type="domain" description="ABC transmembrane type-1" evidence="11">
    <location>
        <begin position="83"/>
        <end position="285"/>
    </location>
</feature>
<dbReference type="KEGG" id="zdf:AN401_03175"/>
<evidence type="ECO:0000256" key="6">
    <source>
        <dbReference type="ARBA" id="ARBA00022692"/>
    </source>
</evidence>
<keyword evidence="7 9" id="KW-1133">Transmembrane helix</keyword>
<keyword evidence="4 9" id="KW-0813">Transport</keyword>
<dbReference type="CDD" id="cd06261">
    <property type="entry name" value="TM_PBP2"/>
    <property type="match status" value="1"/>
</dbReference>
<evidence type="ECO:0000256" key="5">
    <source>
        <dbReference type="ARBA" id="ARBA00022475"/>
    </source>
</evidence>
<evidence type="ECO:0000313" key="12">
    <source>
        <dbReference type="EMBL" id="ATG72980.1"/>
    </source>
</evidence>
<evidence type="ECO:0000256" key="9">
    <source>
        <dbReference type="RuleBase" id="RU363032"/>
    </source>
</evidence>
<dbReference type="GO" id="GO:0055085">
    <property type="term" value="P:transmembrane transport"/>
    <property type="evidence" value="ECO:0007669"/>
    <property type="project" value="InterPro"/>
</dbReference>
<dbReference type="GO" id="GO:0005886">
    <property type="term" value="C:plasma membrane"/>
    <property type="evidence" value="ECO:0007669"/>
    <property type="project" value="UniProtKB-SubCell"/>
</dbReference>
<keyword evidence="5 10" id="KW-1003">Cell membrane</keyword>
<gene>
    <name evidence="10" type="primary">ugpE</name>
    <name evidence="12" type="ORF">AN401_03175</name>
</gene>